<feature type="domain" description="APS kinase" evidence="8">
    <location>
        <begin position="37"/>
        <end position="182"/>
    </location>
</feature>
<evidence type="ECO:0000256" key="7">
    <source>
        <dbReference type="RuleBase" id="RU004347"/>
    </source>
</evidence>
<comment type="similarity">
    <text evidence="6 7">Belongs to the APS kinase family.</text>
</comment>
<dbReference type="GO" id="GO:0010134">
    <property type="term" value="P:sulfate assimilation via adenylyl sulfate reduction"/>
    <property type="evidence" value="ECO:0007669"/>
    <property type="project" value="TreeGrafter"/>
</dbReference>
<dbReference type="InterPro" id="IPR059117">
    <property type="entry name" value="APS_kinase_dom"/>
</dbReference>
<dbReference type="GO" id="GO:0004020">
    <property type="term" value="F:adenylylsulfate kinase activity"/>
    <property type="evidence" value="ECO:0007669"/>
    <property type="project" value="UniProtKB-UniRule"/>
</dbReference>
<proteinExistence type="inferred from homology"/>
<dbReference type="NCBIfam" id="TIGR00455">
    <property type="entry name" value="apsK"/>
    <property type="match status" value="1"/>
</dbReference>
<organism evidence="9 10">
    <name type="scientific">Pararobbsia silviterrae</name>
    <dbReference type="NCBI Taxonomy" id="1792498"/>
    <lineage>
        <taxon>Bacteria</taxon>
        <taxon>Pseudomonadati</taxon>
        <taxon>Pseudomonadota</taxon>
        <taxon>Betaproteobacteria</taxon>
        <taxon>Burkholderiales</taxon>
        <taxon>Burkholderiaceae</taxon>
        <taxon>Pararobbsia</taxon>
    </lineage>
</organism>
<evidence type="ECO:0000256" key="1">
    <source>
        <dbReference type="ARBA" id="ARBA00001823"/>
    </source>
</evidence>
<dbReference type="GO" id="GO:0019379">
    <property type="term" value="P:sulfate assimilation, phosphoadenylyl sulfate reduction by phosphoadenylyl-sulfate reductase (thioredoxin)"/>
    <property type="evidence" value="ECO:0007669"/>
    <property type="project" value="TreeGrafter"/>
</dbReference>
<accession>A0A494Y8S8</accession>
<dbReference type="AlphaFoldDB" id="A0A494Y8S8"/>
<dbReference type="GO" id="GO:0005737">
    <property type="term" value="C:cytoplasm"/>
    <property type="evidence" value="ECO:0007669"/>
    <property type="project" value="TreeGrafter"/>
</dbReference>
<evidence type="ECO:0000256" key="5">
    <source>
        <dbReference type="ARBA" id="ARBA00022840"/>
    </source>
</evidence>
<comment type="catalytic activity">
    <reaction evidence="1 6 7">
        <text>adenosine 5'-phosphosulfate + ATP = 3'-phosphoadenylyl sulfate + ADP + H(+)</text>
        <dbReference type="Rhea" id="RHEA:24152"/>
        <dbReference type="ChEBI" id="CHEBI:15378"/>
        <dbReference type="ChEBI" id="CHEBI:30616"/>
        <dbReference type="ChEBI" id="CHEBI:58243"/>
        <dbReference type="ChEBI" id="CHEBI:58339"/>
        <dbReference type="ChEBI" id="CHEBI:456216"/>
        <dbReference type="EC" id="2.7.1.25"/>
    </reaction>
</comment>
<sequence length="217" mass="22888">MKVSAPKTVNIHETALAATGVARHIHPIAPTAWAAPVLWLTGLSGAGKSTLAIGASRLLERRGFRTIVIDGDALRAGLSKDLGFSAEDRAESVRRASEVAALCSRAGITTFVALVSPFEIDRANARAAVGGLFHEVYVDTDYATCRARDPKGLYKLAEQGKIRNFTGLDSPYEAPAHPDLVVSTMSEDPAASILKLATYAMHASLHSPLESLPAASA</sequence>
<comment type="pathway">
    <text evidence="6 7">Sulfur metabolism; hydrogen sulfide biosynthesis; sulfite from sulfate: step 2/3.</text>
</comment>
<keyword evidence="3 6" id="KW-0808">Transferase</keyword>
<dbReference type="CDD" id="cd02027">
    <property type="entry name" value="APSK"/>
    <property type="match status" value="1"/>
</dbReference>
<evidence type="ECO:0000256" key="4">
    <source>
        <dbReference type="ARBA" id="ARBA00022741"/>
    </source>
</evidence>
<dbReference type="GO" id="GO:0005524">
    <property type="term" value="F:ATP binding"/>
    <property type="evidence" value="ECO:0007669"/>
    <property type="project" value="UniProtKB-UniRule"/>
</dbReference>
<dbReference type="PANTHER" id="PTHR42700:SF1">
    <property type="entry name" value="SULFATE ADENYLYLTRANSFERASE"/>
    <property type="match status" value="1"/>
</dbReference>
<dbReference type="HAMAP" id="MF_00065">
    <property type="entry name" value="Adenylyl_sulf_kinase"/>
    <property type="match status" value="1"/>
</dbReference>
<dbReference type="InterPro" id="IPR002891">
    <property type="entry name" value="APS"/>
</dbReference>
<dbReference type="UniPathway" id="UPA00140">
    <property type="reaction ID" value="UER00205"/>
</dbReference>
<comment type="function">
    <text evidence="6 7">Catalyzes the synthesis of activated sulfate.</text>
</comment>
<evidence type="ECO:0000313" key="9">
    <source>
        <dbReference type="EMBL" id="RKP59079.1"/>
    </source>
</evidence>
<evidence type="ECO:0000256" key="6">
    <source>
        <dbReference type="HAMAP-Rule" id="MF_00065"/>
    </source>
</evidence>
<dbReference type="InterPro" id="IPR050512">
    <property type="entry name" value="Sulf_AdTrans/APS_kinase"/>
</dbReference>
<dbReference type="GO" id="GO:0004781">
    <property type="term" value="F:sulfate adenylyltransferase (ATP) activity"/>
    <property type="evidence" value="ECO:0007669"/>
    <property type="project" value="TreeGrafter"/>
</dbReference>
<feature type="binding site" evidence="6">
    <location>
        <begin position="42"/>
        <end position="49"/>
    </location>
    <ligand>
        <name>ATP</name>
        <dbReference type="ChEBI" id="CHEBI:30616"/>
    </ligand>
</feature>
<dbReference type="SUPFAM" id="SSF52540">
    <property type="entry name" value="P-loop containing nucleoside triphosphate hydrolases"/>
    <property type="match status" value="1"/>
</dbReference>
<reference evidence="9 10" key="1">
    <citation type="submission" date="2018-10" db="EMBL/GenBank/DDBJ databases">
        <title>Robbsia sp. DHC34, isolated from soil.</title>
        <authorList>
            <person name="Gao Z.-H."/>
            <person name="Qiu L.-H."/>
        </authorList>
    </citation>
    <scope>NUCLEOTIDE SEQUENCE [LARGE SCALE GENOMIC DNA]</scope>
    <source>
        <strain evidence="9 10">DHC34</strain>
    </source>
</reference>
<keyword evidence="5 6" id="KW-0067">ATP-binding</keyword>
<comment type="caution">
    <text evidence="9">The sequence shown here is derived from an EMBL/GenBank/DDBJ whole genome shotgun (WGS) entry which is preliminary data.</text>
</comment>
<evidence type="ECO:0000256" key="3">
    <source>
        <dbReference type="ARBA" id="ARBA00022679"/>
    </source>
</evidence>
<gene>
    <name evidence="6 9" type="primary">cysC</name>
    <name evidence="9" type="ORF">D7S86_03990</name>
</gene>
<dbReference type="Gene3D" id="3.40.50.300">
    <property type="entry name" value="P-loop containing nucleotide triphosphate hydrolases"/>
    <property type="match status" value="1"/>
</dbReference>
<evidence type="ECO:0000259" key="8">
    <source>
        <dbReference type="Pfam" id="PF01583"/>
    </source>
</evidence>
<dbReference type="GO" id="GO:0070814">
    <property type="term" value="P:hydrogen sulfide biosynthetic process"/>
    <property type="evidence" value="ECO:0007669"/>
    <property type="project" value="UniProtKB-UniRule"/>
</dbReference>
<dbReference type="OrthoDB" id="9804504at2"/>
<evidence type="ECO:0000313" key="10">
    <source>
        <dbReference type="Proteomes" id="UP000270342"/>
    </source>
</evidence>
<name>A0A494Y8S8_9BURK</name>
<evidence type="ECO:0000256" key="2">
    <source>
        <dbReference type="ARBA" id="ARBA00012121"/>
    </source>
</evidence>
<dbReference type="EC" id="2.7.1.25" evidence="2 6"/>
<dbReference type="InterPro" id="IPR027417">
    <property type="entry name" value="P-loop_NTPase"/>
</dbReference>
<dbReference type="NCBIfam" id="NF003013">
    <property type="entry name" value="PRK03846.1"/>
    <property type="match status" value="1"/>
</dbReference>
<keyword evidence="4 6" id="KW-0547">Nucleotide-binding</keyword>
<dbReference type="Pfam" id="PF01583">
    <property type="entry name" value="APS_kinase"/>
    <property type="match status" value="1"/>
</dbReference>
<protein>
    <recommendedName>
        <fullName evidence="2 6">Adenylyl-sulfate kinase</fullName>
        <ecNumber evidence="2 6">2.7.1.25</ecNumber>
    </recommendedName>
    <alternativeName>
        <fullName evidence="6">APS kinase</fullName>
    </alternativeName>
    <alternativeName>
        <fullName evidence="6">ATP adenosine-5'-phosphosulfate 3'-phosphotransferase</fullName>
    </alternativeName>
    <alternativeName>
        <fullName evidence="6">Adenosine-5'-phosphosulfate kinase</fullName>
    </alternativeName>
</protein>
<feature type="active site" description="Phosphoserine intermediate" evidence="6">
    <location>
        <position position="116"/>
    </location>
</feature>
<dbReference type="PANTHER" id="PTHR42700">
    <property type="entry name" value="SULFATE ADENYLYLTRANSFERASE"/>
    <property type="match status" value="1"/>
</dbReference>
<dbReference type="EMBL" id="RBZU01000001">
    <property type="protein sequence ID" value="RKP59079.1"/>
    <property type="molecule type" value="Genomic_DNA"/>
</dbReference>
<keyword evidence="6 7" id="KW-0418">Kinase</keyword>
<keyword evidence="10" id="KW-1185">Reference proteome</keyword>
<dbReference type="Proteomes" id="UP000270342">
    <property type="component" value="Unassembled WGS sequence"/>
</dbReference>
<keyword evidence="6" id="KW-0597">Phosphoprotein</keyword>